<evidence type="ECO:0000313" key="2">
    <source>
        <dbReference type="Proteomes" id="UP000215914"/>
    </source>
</evidence>
<reference evidence="1" key="2">
    <citation type="submission" date="2020-06" db="EMBL/GenBank/DDBJ databases">
        <title>Helianthus annuus Genome sequencing and assembly Release 2.</title>
        <authorList>
            <person name="Gouzy J."/>
            <person name="Langlade N."/>
            <person name="Munos S."/>
        </authorList>
    </citation>
    <scope>NUCLEOTIDE SEQUENCE</scope>
    <source>
        <tissue evidence="1">Leaves</tissue>
    </source>
</reference>
<evidence type="ECO:0000313" key="1">
    <source>
        <dbReference type="EMBL" id="KAF5817709.1"/>
    </source>
</evidence>
<dbReference type="EMBL" id="MNCJ02000317">
    <property type="protein sequence ID" value="KAF5817709.1"/>
    <property type="molecule type" value="Genomic_DNA"/>
</dbReference>
<comment type="caution">
    <text evidence="1">The sequence shown here is derived from an EMBL/GenBank/DDBJ whole genome shotgun (WGS) entry which is preliminary data.</text>
</comment>
<gene>
    <name evidence="1" type="ORF">HanXRQr2_Chr02g0056221</name>
</gene>
<dbReference type="AlphaFoldDB" id="A0A9K3JM55"/>
<accession>A0A9K3JM55</accession>
<dbReference type="Proteomes" id="UP000215914">
    <property type="component" value="Unassembled WGS sequence"/>
</dbReference>
<keyword evidence="2" id="KW-1185">Reference proteome</keyword>
<sequence>MYYQHYETCPLKDLISVMFKNCMLCNSLYPLGLTQLRNLVNLNLTKGNFVHSHI</sequence>
<name>A0A9K3JM55_HELAN</name>
<proteinExistence type="predicted"/>
<dbReference type="Gramene" id="mRNA:HanXRQr2_Chr02g0056221">
    <property type="protein sequence ID" value="CDS:HanXRQr2_Chr02g0056221.1"/>
    <property type="gene ID" value="HanXRQr2_Chr02g0056221"/>
</dbReference>
<protein>
    <submittedName>
        <fullName evidence="1">Uncharacterized protein</fullName>
    </submittedName>
</protein>
<reference evidence="1" key="1">
    <citation type="journal article" date="2017" name="Nature">
        <title>The sunflower genome provides insights into oil metabolism, flowering and Asterid evolution.</title>
        <authorList>
            <person name="Badouin H."/>
            <person name="Gouzy J."/>
            <person name="Grassa C.J."/>
            <person name="Murat F."/>
            <person name="Staton S.E."/>
            <person name="Cottret L."/>
            <person name="Lelandais-Briere C."/>
            <person name="Owens G.L."/>
            <person name="Carrere S."/>
            <person name="Mayjonade B."/>
            <person name="Legrand L."/>
            <person name="Gill N."/>
            <person name="Kane N.C."/>
            <person name="Bowers J.E."/>
            <person name="Hubner S."/>
            <person name="Bellec A."/>
            <person name="Berard A."/>
            <person name="Berges H."/>
            <person name="Blanchet N."/>
            <person name="Boniface M.C."/>
            <person name="Brunel D."/>
            <person name="Catrice O."/>
            <person name="Chaidir N."/>
            <person name="Claudel C."/>
            <person name="Donnadieu C."/>
            <person name="Faraut T."/>
            <person name="Fievet G."/>
            <person name="Helmstetter N."/>
            <person name="King M."/>
            <person name="Knapp S.J."/>
            <person name="Lai Z."/>
            <person name="Le Paslier M.C."/>
            <person name="Lippi Y."/>
            <person name="Lorenzon L."/>
            <person name="Mandel J.R."/>
            <person name="Marage G."/>
            <person name="Marchand G."/>
            <person name="Marquand E."/>
            <person name="Bret-Mestries E."/>
            <person name="Morien E."/>
            <person name="Nambeesan S."/>
            <person name="Nguyen T."/>
            <person name="Pegot-Espagnet P."/>
            <person name="Pouilly N."/>
            <person name="Raftis F."/>
            <person name="Sallet E."/>
            <person name="Schiex T."/>
            <person name="Thomas J."/>
            <person name="Vandecasteele C."/>
            <person name="Vares D."/>
            <person name="Vear F."/>
            <person name="Vautrin S."/>
            <person name="Crespi M."/>
            <person name="Mangin B."/>
            <person name="Burke J.M."/>
            <person name="Salse J."/>
            <person name="Munos S."/>
            <person name="Vincourt P."/>
            <person name="Rieseberg L.H."/>
            <person name="Langlade N.B."/>
        </authorList>
    </citation>
    <scope>NUCLEOTIDE SEQUENCE</scope>
    <source>
        <tissue evidence="1">Leaves</tissue>
    </source>
</reference>
<organism evidence="1 2">
    <name type="scientific">Helianthus annuus</name>
    <name type="common">Common sunflower</name>
    <dbReference type="NCBI Taxonomy" id="4232"/>
    <lineage>
        <taxon>Eukaryota</taxon>
        <taxon>Viridiplantae</taxon>
        <taxon>Streptophyta</taxon>
        <taxon>Embryophyta</taxon>
        <taxon>Tracheophyta</taxon>
        <taxon>Spermatophyta</taxon>
        <taxon>Magnoliopsida</taxon>
        <taxon>eudicotyledons</taxon>
        <taxon>Gunneridae</taxon>
        <taxon>Pentapetalae</taxon>
        <taxon>asterids</taxon>
        <taxon>campanulids</taxon>
        <taxon>Asterales</taxon>
        <taxon>Asteraceae</taxon>
        <taxon>Asteroideae</taxon>
        <taxon>Heliantheae alliance</taxon>
        <taxon>Heliantheae</taxon>
        <taxon>Helianthus</taxon>
    </lineage>
</organism>